<dbReference type="NCBIfam" id="NF004779">
    <property type="entry name" value="PRK06125.1"/>
    <property type="match status" value="1"/>
</dbReference>
<name>A0A840ADE3_9PROT</name>
<dbReference type="InterPro" id="IPR002347">
    <property type="entry name" value="SDR_fam"/>
</dbReference>
<organism evidence="5 6">
    <name type="scientific">Roseococcus suduntuyensis</name>
    <dbReference type="NCBI Taxonomy" id="455361"/>
    <lineage>
        <taxon>Bacteria</taxon>
        <taxon>Pseudomonadati</taxon>
        <taxon>Pseudomonadota</taxon>
        <taxon>Alphaproteobacteria</taxon>
        <taxon>Acetobacterales</taxon>
        <taxon>Roseomonadaceae</taxon>
        <taxon>Roseococcus</taxon>
    </lineage>
</organism>
<dbReference type="InterPro" id="IPR051122">
    <property type="entry name" value="SDR_DHRS6-like"/>
</dbReference>
<accession>A0A840ADE3</accession>
<proteinExistence type="inferred from homology"/>
<evidence type="ECO:0000259" key="4">
    <source>
        <dbReference type="SMART" id="SM00822"/>
    </source>
</evidence>
<dbReference type="InterPro" id="IPR036291">
    <property type="entry name" value="NAD(P)-bd_dom_sf"/>
</dbReference>
<feature type="domain" description="Ketoreductase" evidence="4">
    <location>
        <begin position="8"/>
        <end position="209"/>
    </location>
</feature>
<dbReference type="PANTHER" id="PTHR43477">
    <property type="entry name" value="DIHYDROANTICAPSIN 7-DEHYDROGENASE"/>
    <property type="match status" value="1"/>
</dbReference>
<evidence type="ECO:0000313" key="6">
    <source>
        <dbReference type="Proteomes" id="UP000553193"/>
    </source>
</evidence>
<keyword evidence="3" id="KW-0520">NAD</keyword>
<dbReference type="InterPro" id="IPR057326">
    <property type="entry name" value="KR_dom"/>
</dbReference>
<comment type="similarity">
    <text evidence="1">Belongs to the short-chain dehydrogenases/reductases (SDR) family.</text>
</comment>
<dbReference type="Proteomes" id="UP000553193">
    <property type="component" value="Unassembled WGS sequence"/>
</dbReference>
<keyword evidence="6" id="KW-1185">Reference proteome</keyword>
<gene>
    <name evidence="5" type="ORF">GGQ83_003089</name>
</gene>
<protein>
    <submittedName>
        <fullName evidence="5">NAD(P)-dependent dehydrogenase (Short-subunit alcohol dehydrogenase family)</fullName>
    </submittedName>
</protein>
<dbReference type="EMBL" id="JACIDJ010000006">
    <property type="protein sequence ID" value="MBB3899629.1"/>
    <property type="molecule type" value="Genomic_DNA"/>
</dbReference>
<dbReference type="Gene3D" id="3.40.50.720">
    <property type="entry name" value="NAD(P)-binding Rossmann-like Domain"/>
    <property type="match status" value="1"/>
</dbReference>
<dbReference type="SMART" id="SM00822">
    <property type="entry name" value="PKS_KR"/>
    <property type="match status" value="1"/>
</dbReference>
<dbReference type="GO" id="GO:0016491">
    <property type="term" value="F:oxidoreductase activity"/>
    <property type="evidence" value="ECO:0007669"/>
    <property type="project" value="UniProtKB-KW"/>
</dbReference>
<dbReference type="RefSeq" id="WP_184385595.1">
    <property type="nucleotide sequence ID" value="NZ_JACIDJ010000006.1"/>
</dbReference>
<sequence>MELGLSGKRVVITGASKGIGFACAEAFAAEGCDLVLAARQPEEAAAKLRARFQLRVEAVTADLSRPEDRARLHEVAAEADILVNNAGAIPSGGIADISMERWMEAWNLKVFGYFHLTQLFLASMRARRQGVICNIIGMAGRAWKPGYIAGTAGNAALIAFTSAVGHDAQKDGVRVFGINPAVTRTERMETQARFRAEQALGDPTRWREMVTGLPYDRPIEPQEIADMAVFGSSTRAGYLNGTVVDIDGAGQFKG</sequence>
<evidence type="ECO:0000313" key="5">
    <source>
        <dbReference type="EMBL" id="MBB3899629.1"/>
    </source>
</evidence>
<keyword evidence="2" id="KW-0560">Oxidoreductase</keyword>
<dbReference type="Pfam" id="PF00106">
    <property type="entry name" value="adh_short"/>
    <property type="match status" value="1"/>
</dbReference>
<dbReference type="PRINTS" id="PR00081">
    <property type="entry name" value="GDHRDH"/>
</dbReference>
<dbReference type="AlphaFoldDB" id="A0A840ADE3"/>
<evidence type="ECO:0000256" key="2">
    <source>
        <dbReference type="ARBA" id="ARBA00023002"/>
    </source>
</evidence>
<dbReference type="SUPFAM" id="SSF51735">
    <property type="entry name" value="NAD(P)-binding Rossmann-fold domains"/>
    <property type="match status" value="1"/>
</dbReference>
<dbReference type="PANTHER" id="PTHR43477:SF4">
    <property type="entry name" value="DEHYDROGENASE_REDUCTASE SDR FAMILY MEMBER 6"/>
    <property type="match status" value="1"/>
</dbReference>
<reference evidence="5 6" key="1">
    <citation type="submission" date="2020-08" db="EMBL/GenBank/DDBJ databases">
        <title>Genomic Encyclopedia of Type Strains, Phase IV (KMG-IV): sequencing the most valuable type-strain genomes for metagenomic binning, comparative biology and taxonomic classification.</title>
        <authorList>
            <person name="Goeker M."/>
        </authorList>
    </citation>
    <scope>NUCLEOTIDE SEQUENCE [LARGE SCALE GENOMIC DNA]</scope>
    <source>
        <strain evidence="5 6">DSM 19979</strain>
    </source>
</reference>
<comment type="caution">
    <text evidence="5">The sequence shown here is derived from an EMBL/GenBank/DDBJ whole genome shotgun (WGS) entry which is preliminary data.</text>
</comment>
<evidence type="ECO:0000256" key="1">
    <source>
        <dbReference type="ARBA" id="ARBA00006484"/>
    </source>
</evidence>
<evidence type="ECO:0000256" key="3">
    <source>
        <dbReference type="ARBA" id="ARBA00023027"/>
    </source>
</evidence>